<dbReference type="AlphaFoldDB" id="A0A1U9Z1K7"/>
<dbReference type="InterPro" id="IPR007820">
    <property type="entry name" value="AbrB_fam"/>
</dbReference>
<protein>
    <submittedName>
        <fullName evidence="2">Membrane protein AbrB duplication</fullName>
    </submittedName>
</protein>
<feature type="transmembrane region" description="Helical" evidence="1">
    <location>
        <begin position="191"/>
        <end position="210"/>
    </location>
</feature>
<evidence type="ECO:0000313" key="2">
    <source>
        <dbReference type="EMBL" id="AQZ51581.1"/>
    </source>
</evidence>
<feature type="transmembrane region" description="Helical" evidence="1">
    <location>
        <begin position="32"/>
        <end position="54"/>
    </location>
</feature>
<dbReference type="Proteomes" id="UP000191135">
    <property type="component" value="Chromosome"/>
</dbReference>
<reference evidence="2 3" key="1">
    <citation type="submission" date="2017-03" db="EMBL/GenBank/DDBJ databases">
        <title>Foreign affairs: Plasmid Transfer between Roseobacters and Rhizobia.</title>
        <authorList>
            <person name="Bartling P."/>
            <person name="Bunk B."/>
            <person name="Overmann J."/>
            <person name="Brinkmann H."/>
            <person name="Petersen J."/>
        </authorList>
    </citation>
    <scope>NUCLEOTIDE SEQUENCE [LARGE SCALE GENOMIC DNA]</scope>
    <source>
        <strain evidence="2 3">MACL11</strain>
    </source>
</reference>
<evidence type="ECO:0000256" key="1">
    <source>
        <dbReference type="SAM" id="Phobius"/>
    </source>
</evidence>
<dbReference type="PANTHER" id="PTHR38457">
    <property type="entry name" value="REGULATOR ABRB-RELATED"/>
    <property type="match status" value="1"/>
</dbReference>
<feature type="transmembrane region" description="Helical" evidence="1">
    <location>
        <begin position="154"/>
        <end position="171"/>
    </location>
</feature>
<feature type="transmembrane region" description="Helical" evidence="1">
    <location>
        <begin position="302"/>
        <end position="323"/>
    </location>
</feature>
<dbReference type="Pfam" id="PF05145">
    <property type="entry name" value="AbrB"/>
    <property type="match status" value="1"/>
</dbReference>
<feature type="transmembrane region" description="Helical" evidence="1">
    <location>
        <begin position="90"/>
        <end position="112"/>
    </location>
</feature>
<name>A0A1U9Z1K7_9HYPH</name>
<dbReference type="EMBL" id="CP020330">
    <property type="protein sequence ID" value="AQZ51581.1"/>
    <property type="molecule type" value="Genomic_DNA"/>
</dbReference>
<dbReference type="KEGG" id="mmed:Mame_02246"/>
<dbReference type="NCBIfam" id="TIGR03082">
    <property type="entry name" value="Gneg_AbrB_dup"/>
    <property type="match status" value="2"/>
</dbReference>
<organism evidence="2 3">
    <name type="scientific">Martelella mediterranea DSM 17316</name>
    <dbReference type="NCBI Taxonomy" id="1122214"/>
    <lineage>
        <taxon>Bacteria</taxon>
        <taxon>Pseudomonadati</taxon>
        <taxon>Pseudomonadota</taxon>
        <taxon>Alphaproteobacteria</taxon>
        <taxon>Hyphomicrobiales</taxon>
        <taxon>Aurantimonadaceae</taxon>
        <taxon>Martelella</taxon>
    </lineage>
</organism>
<dbReference type="RefSeq" id="WP_018063825.1">
    <property type="nucleotide sequence ID" value="NZ_AQWH01000004.1"/>
</dbReference>
<feature type="transmembrane region" description="Helical" evidence="1">
    <location>
        <begin position="335"/>
        <end position="353"/>
    </location>
</feature>
<dbReference type="InterPro" id="IPR017516">
    <property type="entry name" value="AbrB_dup"/>
</dbReference>
<dbReference type="eggNOG" id="COG3180">
    <property type="taxonomic scope" value="Bacteria"/>
</dbReference>
<dbReference type="GO" id="GO:0016020">
    <property type="term" value="C:membrane"/>
    <property type="evidence" value="ECO:0007669"/>
    <property type="project" value="InterPro"/>
</dbReference>
<accession>A0A1U9Z1K7</accession>
<keyword evidence="1" id="KW-0472">Membrane</keyword>
<dbReference type="PANTHER" id="PTHR38457:SF1">
    <property type="entry name" value="REGULATOR ABRB-RELATED"/>
    <property type="match status" value="1"/>
</dbReference>
<dbReference type="PIRSF" id="PIRSF038991">
    <property type="entry name" value="Protein_AbrB"/>
    <property type="match status" value="1"/>
</dbReference>
<keyword evidence="3" id="KW-1185">Reference proteome</keyword>
<feature type="transmembrane region" description="Helical" evidence="1">
    <location>
        <begin position="274"/>
        <end position="296"/>
    </location>
</feature>
<feature type="transmembrane region" description="Helical" evidence="1">
    <location>
        <begin position="66"/>
        <end position="84"/>
    </location>
</feature>
<dbReference type="GO" id="GO:0010468">
    <property type="term" value="P:regulation of gene expression"/>
    <property type="evidence" value="ECO:0007669"/>
    <property type="project" value="InterPro"/>
</dbReference>
<feature type="transmembrane region" description="Helical" evidence="1">
    <location>
        <begin position="7"/>
        <end position="26"/>
    </location>
</feature>
<sequence>MIQYLPYGIRLLVIFTVAAAGAWGAVAAGMPLPWMLGPLFAAAAVAMAKPKVFGAIPVMPTPLRNIFIPIIGLMIGSQVTPQTIMHMGKWWPSLLLVIPFALVTQMISYALLKRLGGFDRATAFFASSPGGVVEAVIISERFNGDPTLTVVQHLARISLAVTIIPLLLTVYVGHPVGSASGASAPDAVNPIGVLDTLLMAAAAFVGAYVARKIHLPAANMIGPMIASAALHSTGLTFALIPTSLVQVTQLVIGASLGGRFAAVDMRTLYKSVMLSLPLIVVSLSVAAVAGLTVSMLGYNSVIVGFIAFAPGGVTEMGLIAISIDADPVYVACHHIVRIFTAVLFLPLIYRFLIAPRQGA</sequence>
<keyword evidence="1" id="KW-0812">Transmembrane</keyword>
<dbReference type="OrthoDB" id="7157734at2"/>
<evidence type="ECO:0000313" key="3">
    <source>
        <dbReference type="Proteomes" id="UP000191135"/>
    </source>
</evidence>
<gene>
    <name evidence="2" type="ORF">Mame_02246</name>
</gene>
<dbReference type="STRING" id="1122214.Mame_02246"/>
<keyword evidence="1" id="KW-1133">Transmembrane helix</keyword>
<proteinExistence type="predicted"/>